<dbReference type="EMBL" id="PDNA01000003">
    <property type="protein sequence ID" value="PGH27907.1"/>
    <property type="molecule type" value="Genomic_DNA"/>
</dbReference>
<proteinExistence type="predicted"/>
<dbReference type="InterPro" id="IPR011989">
    <property type="entry name" value="ARM-like"/>
</dbReference>
<feature type="domain" description="NACHT" evidence="2">
    <location>
        <begin position="377"/>
        <end position="469"/>
    </location>
</feature>
<dbReference type="Proteomes" id="UP000224634">
    <property type="component" value="Unassembled WGS sequence"/>
</dbReference>
<evidence type="ECO:0000313" key="3">
    <source>
        <dbReference type="EMBL" id="PGH27907.1"/>
    </source>
</evidence>
<dbReference type="Pfam" id="PF13646">
    <property type="entry name" value="HEAT_2"/>
    <property type="match status" value="1"/>
</dbReference>
<protein>
    <recommendedName>
        <fullName evidence="2">NACHT domain-containing protein</fullName>
    </recommendedName>
</protein>
<evidence type="ECO:0000313" key="4">
    <source>
        <dbReference type="Proteomes" id="UP000224634"/>
    </source>
</evidence>
<comment type="caution">
    <text evidence="3">The sequence shown here is derived from an EMBL/GenBank/DDBJ whole genome shotgun (WGS) entry which is preliminary data.</text>
</comment>
<keyword evidence="4" id="KW-1185">Reference proteome</keyword>
<dbReference type="InterPro" id="IPR016024">
    <property type="entry name" value="ARM-type_fold"/>
</dbReference>
<dbReference type="PANTHER" id="PTHR46312:SF2">
    <property type="entry name" value="NUCLEOTIDE-BINDING OLIGOMERIZATION DOMAIN-CONTAINING PROTEIN 2-LIKE"/>
    <property type="match status" value="1"/>
</dbReference>
<dbReference type="SUPFAM" id="SSF48371">
    <property type="entry name" value="ARM repeat"/>
    <property type="match status" value="1"/>
</dbReference>
<dbReference type="InterPro" id="IPR007111">
    <property type="entry name" value="NACHT_NTPase"/>
</dbReference>
<dbReference type="STRING" id="1447883.A0A2B7Z4Y5"/>
<dbReference type="InterPro" id="IPR027417">
    <property type="entry name" value="P-loop_NTPase"/>
</dbReference>
<gene>
    <name evidence="3" type="ORF">AJ80_00457</name>
</gene>
<feature type="region of interest" description="Disordered" evidence="1">
    <location>
        <begin position="1024"/>
        <end position="1043"/>
    </location>
</feature>
<reference evidence="3 4" key="1">
    <citation type="submission" date="2017-10" db="EMBL/GenBank/DDBJ databases">
        <title>Comparative genomics in systemic dimorphic fungi from Ajellomycetaceae.</title>
        <authorList>
            <person name="Munoz J.F."/>
            <person name="Mcewen J.G."/>
            <person name="Clay O.K."/>
            <person name="Cuomo C.A."/>
        </authorList>
    </citation>
    <scope>NUCLEOTIDE SEQUENCE [LARGE SCALE GENOMIC DNA]</scope>
    <source>
        <strain evidence="3 4">UAMH7299</strain>
    </source>
</reference>
<dbReference type="SUPFAM" id="SSF52540">
    <property type="entry name" value="P-loop containing nucleoside triphosphate hydrolases"/>
    <property type="match status" value="1"/>
</dbReference>
<dbReference type="OrthoDB" id="4207253at2759"/>
<dbReference type="PANTHER" id="PTHR46312">
    <property type="entry name" value="NACHT DOMAIN-CONTAINING PROTEIN"/>
    <property type="match status" value="1"/>
</dbReference>
<name>A0A2B7Z4Y5_POLH7</name>
<accession>A0A2B7Z4Y5</accession>
<organism evidence="3 4">
    <name type="scientific">Polytolypa hystricis (strain UAMH7299)</name>
    <dbReference type="NCBI Taxonomy" id="1447883"/>
    <lineage>
        <taxon>Eukaryota</taxon>
        <taxon>Fungi</taxon>
        <taxon>Dikarya</taxon>
        <taxon>Ascomycota</taxon>
        <taxon>Pezizomycotina</taxon>
        <taxon>Eurotiomycetes</taxon>
        <taxon>Eurotiomycetidae</taxon>
        <taxon>Onygenales</taxon>
        <taxon>Onygenales incertae sedis</taxon>
        <taxon>Polytolypa</taxon>
    </lineage>
</organism>
<dbReference type="Pfam" id="PF05729">
    <property type="entry name" value="NACHT"/>
    <property type="match status" value="1"/>
</dbReference>
<feature type="compositionally biased region" description="Basic and acidic residues" evidence="1">
    <location>
        <begin position="1024"/>
        <end position="1034"/>
    </location>
</feature>
<dbReference type="Gene3D" id="3.40.50.300">
    <property type="entry name" value="P-loop containing nucleotide triphosphate hydrolases"/>
    <property type="match status" value="1"/>
</dbReference>
<dbReference type="PROSITE" id="PS50837">
    <property type="entry name" value="NACHT"/>
    <property type="match status" value="1"/>
</dbReference>
<evidence type="ECO:0000259" key="2">
    <source>
        <dbReference type="PROSITE" id="PS50837"/>
    </source>
</evidence>
<dbReference type="Gene3D" id="1.25.10.10">
    <property type="entry name" value="Leucine-rich Repeat Variant"/>
    <property type="match status" value="2"/>
</dbReference>
<evidence type="ECO:0000256" key="1">
    <source>
        <dbReference type="SAM" id="MobiDB-lite"/>
    </source>
</evidence>
<sequence>MSRSVGPPTPPPEVAVDEKCLEELFNRILRIVRSREIFHKSPTFFVVYAHDNDSGLAANSGVVLDFIRWFKEAGCRISSDATPPATREVTEGQFCLLPYGAYPRRSVELVLLCGSDLLGDYMKKDKFNEFEDEMVVQYTQGRAENKSEEDIHKIVCDLQQKFCELMGDDFHHVQTEIALLKARVKFGEKNSIIPFLLNGNLKNFPSFITDGQDSLRTVLGPELGKDGSKYVCFLEVLEKLTHRPSHARRPADLIRDMRDIYGKAVDELKKPGSNPKALVENYRDKANTASNKWTDNQRSSSNGVDAGDVREALEKYTEPLSVQTVLGQKLPICKHHIKLEVVESSISGTQSSRSSCVGLTELFKERKLKNGQIDRPKRILIQGRPGIGKSTLCKQILHEYSKQLGIIFRWVLWVPLRSFEQAENLEMFIKNEYFPNEPKRDDLSKVLYQRIFEEDRKHTLLILDGWDEVRSWKADKANRIFELAAYDNVVITSRSSGWDSGCGVSVDLELNAIGFDDGTIVEYFENEEILGSKAMVEEFATFIRDNPSIWELVQVPMHLDLLCSSWDQLRSKIQSGSIPTITMLYQTMVTRLWCKDYAGFKESRCDERQAKRLSEHVLLGNVQPESDCLGELAIGLVNERKMGFDDRCIDSVAQGVDPEGNHTWLTENVKNVSFLRSNGPNQQPNYTFIHLTFQEFFAAQWLTKNSSSLLSYIQKYKYDARSETILRFVAGLLAVSGTESELSSFFKNLEKEPLDLLGPVHQRLVIHCLSQTASVQQGSFINMRKKLEECLKNWLLFECNWGNCSRLAAEYEFPEEVLMAVLKSPSVNEDTKTKVLVSLRARSNLSPKLIEQVASSMNGNMSKDFKTAALKMFLSPYRALPDNIIEEMVKQLDDSNEDVRLAALDALGEQSKLPKDICKAIAARFNDPKPEIRLHAVHALGHHTLTNENLDKMEALLKDSEGFVKGAAVVALRQQKDLPPRIKNAIATVLQDPADNAKDYIPTVIVWDEVQPLSREELSAKVRKLTDTNSETRRTAAHALSEQPNLPPDILQAMVKFMADPEWQIRNAVVQALGKEPYLPQEILTVIMEQMKNPESGIRYASLQILGKQADLSKTILTDMAALLKDVDEFVQHAAVDALCPQPGLSSETLEAITAILKGPDVDMKRIAVRGLGQQTHLSSGTLDAMATLLKDSDCNIKWAVIQSLDKQVYLPNEILKAVAAQLEYPDEGMKSGVADTIIKWSATVVGCESLITDGQFFTNFYGAWLWRSFTEPLTWFLEDSTLYMQGLPVGLMSSLFGRATSAVQYAKKSLKLPATVCLEQETI</sequence>